<dbReference type="KEGG" id="egu:105055660"/>
<dbReference type="SUPFAM" id="SSF55729">
    <property type="entry name" value="Acyl-CoA N-acyltransferases (Nat)"/>
    <property type="match status" value="1"/>
</dbReference>
<sequence length="304" mass="32610">MSGRVPLGLSPSSSPSLCPSPVLHGNNNNNTQTPALRGPPGLGVRVRFSRSSGGGRGLLPSSSSPALGIRNPSRPAGICKASQSVDLFPSLCPEVVVRDARLEDCWEVADTHCSSFFPDYTFPVDLVLRIDRFVALLSGFSVPPGCMRTCLVAVTGTSVSDNIYVGCEDFKVGGFEGKFSFNKGSVAGILTVDTVADFLPRKGPFRQRRSGVAYISNVAVREADRRRGIAKMLIAKAEARAQSWGCRSIALHCDASNLAAMRLYKGQGFKCISVPEHARWPQPKTSPGTKFNFMMKLLSRNGAS</sequence>
<protein>
    <submittedName>
        <fullName evidence="4">Uncharacterized protein LOC105055660 isoform X1</fullName>
    </submittedName>
</protein>
<dbReference type="InterPro" id="IPR016181">
    <property type="entry name" value="Acyl_CoA_acyltransferase"/>
</dbReference>
<dbReference type="FunFam" id="3.40.630.30:FF:000198">
    <property type="entry name" value="Acyl-CoA N-acyltransferases (NAT) superfamily protein"/>
    <property type="match status" value="1"/>
</dbReference>
<evidence type="ECO:0000259" key="2">
    <source>
        <dbReference type="PROSITE" id="PS51186"/>
    </source>
</evidence>
<dbReference type="FunCoup" id="A0A6I9S158">
    <property type="interactions" value="758"/>
</dbReference>
<dbReference type="AlphaFoldDB" id="A0A6I9S158"/>
<dbReference type="PANTHER" id="PTHR47443:SF3">
    <property type="entry name" value="GCN5-RELATED N-ACETYLTRANSFERASE 4, CHLOROPLASTIC"/>
    <property type="match status" value="1"/>
</dbReference>
<evidence type="ECO:0000313" key="4">
    <source>
        <dbReference type="RefSeq" id="XP_010935871.1"/>
    </source>
</evidence>
<dbReference type="InterPro" id="IPR000182">
    <property type="entry name" value="GNAT_dom"/>
</dbReference>
<dbReference type="InParanoid" id="A0A6I9S158"/>
<feature type="region of interest" description="Disordered" evidence="1">
    <location>
        <begin position="1"/>
        <end position="41"/>
    </location>
</feature>
<dbReference type="OrthoDB" id="249099at2759"/>
<dbReference type="PROSITE" id="PS51186">
    <property type="entry name" value="GNAT"/>
    <property type="match status" value="1"/>
</dbReference>
<dbReference type="Gene3D" id="3.40.630.30">
    <property type="match status" value="1"/>
</dbReference>
<keyword evidence="3" id="KW-1185">Reference proteome</keyword>
<feature type="compositionally biased region" description="Polar residues" evidence="1">
    <location>
        <begin position="25"/>
        <end position="34"/>
    </location>
</feature>
<reference evidence="4" key="1">
    <citation type="submission" date="2025-08" db="UniProtKB">
        <authorList>
            <consortium name="RefSeq"/>
        </authorList>
    </citation>
    <scope>IDENTIFICATION</scope>
</reference>
<name>A0A6I9S158_ELAGV</name>
<dbReference type="GeneID" id="105055660"/>
<dbReference type="PANTHER" id="PTHR47443">
    <property type="entry name" value="ACYL-COA N-ACYLTRANSFERASES (NAT) SUPERFAMILY PROTEIN"/>
    <property type="match status" value="1"/>
</dbReference>
<dbReference type="Proteomes" id="UP000504607">
    <property type="component" value="Chromosome 12"/>
</dbReference>
<gene>
    <name evidence="4" type="primary">LOC105055660</name>
</gene>
<feature type="domain" description="N-acetyltransferase" evidence="2">
    <location>
        <begin position="95"/>
        <end position="299"/>
    </location>
</feature>
<dbReference type="GO" id="GO:0009507">
    <property type="term" value="C:chloroplast"/>
    <property type="evidence" value="ECO:0007669"/>
    <property type="project" value="TreeGrafter"/>
</dbReference>
<accession>A0A6I9S158</accession>
<proteinExistence type="predicted"/>
<organism evidence="3 4">
    <name type="scientific">Elaeis guineensis var. tenera</name>
    <name type="common">Oil palm</name>
    <dbReference type="NCBI Taxonomy" id="51953"/>
    <lineage>
        <taxon>Eukaryota</taxon>
        <taxon>Viridiplantae</taxon>
        <taxon>Streptophyta</taxon>
        <taxon>Embryophyta</taxon>
        <taxon>Tracheophyta</taxon>
        <taxon>Spermatophyta</taxon>
        <taxon>Magnoliopsida</taxon>
        <taxon>Liliopsida</taxon>
        <taxon>Arecaceae</taxon>
        <taxon>Arecoideae</taxon>
        <taxon>Cocoseae</taxon>
        <taxon>Elaeidinae</taxon>
        <taxon>Elaeis</taxon>
    </lineage>
</organism>
<dbReference type="GO" id="GO:0008080">
    <property type="term" value="F:N-acetyltransferase activity"/>
    <property type="evidence" value="ECO:0007669"/>
    <property type="project" value="TreeGrafter"/>
</dbReference>
<evidence type="ECO:0000256" key="1">
    <source>
        <dbReference type="SAM" id="MobiDB-lite"/>
    </source>
</evidence>
<dbReference type="CDD" id="cd04301">
    <property type="entry name" value="NAT_SF"/>
    <property type="match status" value="1"/>
</dbReference>
<dbReference type="Pfam" id="PF00583">
    <property type="entry name" value="Acetyltransf_1"/>
    <property type="match status" value="1"/>
</dbReference>
<feature type="compositionally biased region" description="Low complexity" evidence="1">
    <location>
        <begin position="1"/>
        <end position="23"/>
    </location>
</feature>
<evidence type="ECO:0000313" key="3">
    <source>
        <dbReference type="Proteomes" id="UP000504607"/>
    </source>
</evidence>
<dbReference type="RefSeq" id="XP_010935871.1">
    <property type="nucleotide sequence ID" value="XM_010937569.3"/>
</dbReference>